<dbReference type="InterPro" id="IPR038171">
    <property type="entry name" value="M64_N_sf"/>
</dbReference>
<dbReference type="InterPro" id="IPR032625">
    <property type="entry name" value="M64_N"/>
</dbReference>
<reference evidence="4" key="1">
    <citation type="journal article" date="2019" name="Int. J. Syst. Evol. Microbiol.">
        <title>The Global Catalogue of Microorganisms (GCM) 10K type strain sequencing project: providing services to taxonomists for standard genome sequencing and annotation.</title>
        <authorList>
            <consortium name="The Broad Institute Genomics Platform"/>
            <consortium name="The Broad Institute Genome Sequencing Center for Infectious Disease"/>
            <person name="Wu L."/>
            <person name="Ma J."/>
        </authorList>
    </citation>
    <scope>NUCLEOTIDE SEQUENCE [LARGE SCALE GENOMIC DNA]</scope>
    <source>
        <strain evidence="4">JCM 13378</strain>
    </source>
</reference>
<feature type="signal peptide" evidence="1">
    <location>
        <begin position="1"/>
        <end position="18"/>
    </location>
</feature>
<comment type="caution">
    <text evidence="3">The sequence shown here is derived from an EMBL/GenBank/DDBJ whole genome shotgun (WGS) entry which is preliminary data.</text>
</comment>
<sequence>MRILLSLIVMAFISSASATPIWRLDFIHTGGHGAKEGFTEPALVREPGQWSSPWIDHLLRGDYKVELFAKGQPSAWFSQSYNSVYSDWARGVAAKAQTGQFQESVRFPAPTEDATLVISARQLDKPGQPFVPVWQTEILAATSSEPPMAQAFAPVVVRDLLQNGQPQQKLDLLFIAEGFTDGEQDKFFTAAQKAMQALFSAEPYQSYQHAFNVRALFVASNDSGLGGDTALKVNPNALGMARYALTLENQRLRNIAMHAPYDNIVILTNSAKYSASGIFGAYTVVPAFEPRLRFLLVHELGHHLAGLADEYFHDTPGYAQVTQVIEPHEPNVTALQDGKLKWAKWVKADTPIPTPWPRERFMQSMQSDQRWLESQPFANEVGAFVGANYSPTQFYRPALNCLMFRDGGHNTFCPVCSAAILEVINAATSDALSQDKPRPAAHAAAMR</sequence>
<feature type="domain" description="Peptidase M64 N-terminal" evidence="2">
    <location>
        <begin position="23"/>
        <end position="123"/>
    </location>
</feature>
<feature type="chain" id="PRO_5046810085" evidence="1">
    <location>
        <begin position="19"/>
        <end position="447"/>
    </location>
</feature>
<evidence type="ECO:0000313" key="3">
    <source>
        <dbReference type="EMBL" id="GAA0345525.1"/>
    </source>
</evidence>
<name>A0ABP3GH76_9ALTE</name>
<dbReference type="EMBL" id="BAAAEI010000006">
    <property type="protein sequence ID" value="GAA0345525.1"/>
    <property type="molecule type" value="Genomic_DNA"/>
</dbReference>
<dbReference type="Gene3D" id="3.40.390.10">
    <property type="entry name" value="Collagenase (Catalytic Domain)"/>
    <property type="match status" value="1"/>
</dbReference>
<keyword evidence="1" id="KW-0732">Signal</keyword>
<dbReference type="Gene3D" id="2.60.40.3250">
    <property type="entry name" value="Peptidase M64, N-terminal domain"/>
    <property type="match status" value="1"/>
</dbReference>
<evidence type="ECO:0000256" key="1">
    <source>
        <dbReference type="SAM" id="SignalP"/>
    </source>
</evidence>
<dbReference type="Pfam" id="PF09471">
    <property type="entry name" value="Peptidase_M64"/>
    <property type="match status" value="1"/>
</dbReference>
<dbReference type="InterPro" id="IPR024079">
    <property type="entry name" value="MetalloPept_cat_dom_sf"/>
</dbReference>
<evidence type="ECO:0000259" key="2">
    <source>
        <dbReference type="Pfam" id="PF16217"/>
    </source>
</evidence>
<dbReference type="Pfam" id="PF16217">
    <property type="entry name" value="M64_N"/>
    <property type="match status" value="1"/>
</dbReference>
<dbReference type="RefSeq" id="WP_343841937.1">
    <property type="nucleotide sequence ID" value="NZ_BAAAEI010000006.1"/>
</dbReference>
<dbReference type="InterPro" id="IPR019026">
    <property type="entry name" value="Peptidase_M64_IgA"/>
</dbReference>
<accession>A0ABP3GH76</accession>
<proteinExistence type="predicted"/>
<gene>
    <name evidence="3" type="ORF">GCM10009092_07510</name>
</gene>
<dbReference type="Proteomes" id="UP001501757">
    <property type="component" value="Unassembled WGS sequence"/>
</dbReference>
<protein>
    <submittedName>
        <fullName evidence="3">IgA Peptidase M64</fullName>
    </submittedName>
</protein>
<organism evidence="3 4">
    <name type="scientific">Bowmanella denitrificans</name>
    <dbReference type="NCBI Taxonomy" id="366582"/>
    <lineage>
        <taxon>Bacteria</taxon>
        <taxon>Pseudomonadati</taxon>
        <taxon>Pseudomonadota</taxon>
        <taxon>Gammaproteobacteria</taxon>
        <taxon>Alteromonadales</taxon>
        <taxon>Alteromonadaceae</taxon>
        <taxon>Bowmanella</taxon>
    </lineage>
</organism>
<evidence type="ECO:0000313" key="4">
    <source>
        <dbReference type="Proteomes" id="UP001501757"/>
    </source>
</evidence>
<keyword evidence="4" id="KW-1185">Reference proteome</keyword>